<feature type="transmembrane region" description="Helical" evidence="6">
    <location>
        <begin position="339"/>
        <end position="361"/>
    </location>
</feature>
<evidence type="ECO:0000259" key="7">
    <source>
        <dbReference type="Pfam" id="PF04547"/>
    </source>
</evidence>
<evidence type="ECO:0000313" key="9">
    <source>
        <dbReference type="Proteomes" id="UP000728185"/>
    </source>
</evidence>
<keyword evidence="5 6" id="KW-0472">Membrane</keyword>
<keyword evidence="9" id="KW-1185">Reference proteome</keyword>
<dbReference type="InterPro" id="IPR049452">
    <property type="entry name" value="Anoctamin_TM"/>
</dbReference>
<evidence type="ECO:0000256" key="5">
    <source>
        <dbReference type="ARBA" id="ARBA00023136"/>
    </source>
</evidence>
<comment type="similarity">
    <text evidence="2 6">Belongs to the anoctamin family.</text>
</comment>
<feature type="transmembrane region" description="Helical" evidence="6">
    <location>
        <begin position="253"/>
        <end position="272"/>
    </location>
</feature>
<gene>
    <name evidence="8" type="ORF">FBUS_08792</name>
</gene>
<dbReference type="AlphaFoldDB" id="A0A8E0RQX9"/>
<evidence type="ECO:0000256" key="1">
    <source>
        <dbReference type="ARBA" id="ARBA00004141"/>
    </source>
</evidence>
<organism evidence="8 9">
    <name type="scientific">Fasciolopsis buskii</name>
    <dbReference type="NCBI Taxonomy" id="27845"/>
    <lineage>
        <taxon>Eukaryota</taxon>
        <taxon>Metazoa</taxon>
        <taxon>Spiralia</taxon>
        <taxon>Lophotrochozoa</taxon>
        <taxon>Platyhelminthes</taxon>
        <taxon>Trematoda</taxon>
        <taxon>Digenea</taxon>
        <taxon>Plagiorchiida</taxon>
        <taxon>Echinostomata</taxon>
        <taxon>Echinostomatoidea</taxon>
        <taxon>Fasciolidae</taxon>
        <taxon>Fasciolopsis</taxon>
    </lineage>
</organism>
<evidence type="ECO:0000256" key="3">
    <source>
        <dbReference type="ARBA" id="ARBA00022692"/>
    </source>
</evidence>
<dbReference type="PANTHER" id="PTHR12308:SF73">
    <property type="entry name" value="ANOCTAMIN"/>
    <property type="match status" value="1"/>
</dbReference>
<protein>
    <recommendedName>
        <fullName evidence="6">Anoctamin</fullName>
    </recommendedName>
</protein>
<feature type="domain" description="Anoctamin transmembrane" evidence="7">
    <location>
        <begin position="195"/>
        <end position="675"/>
    </location>
</feature>
<dbReference type="Proteomes" id="UP000728185">
    <property type="component" value="Unassembled WGS sequence"/>
</dbReference>
<dbReference type="InterPro" id="IPR007632">
    <property type="entry name" value="Anoctamin"/>
</dbReference>
<evidence type="ECO:0000256" key="4">
    <source>
        <dbReference type="ARBA" id="ARBA00022989"/>
    </source>
</evidence>
<evidence type="ECO:0000313" key="8">
    <source>
        <dbReference type="EMBL" id="KAA0190832.1"/>
    </source>
</evidence>
<feature type="transmembrane region" description="Helical" evidence="6">
    <location>
        <begin position="551"/>
        <end position="578"/>
    </location>
</feature>
<proteinExistence type="inferred from homology"/>
<feature type="transmembrane region" description="Helical" evidence="6">
    <location>
        <begin position="214"/>
        <end position="233"/>
    </location>
</feature>
<evidence type="ECO:0000256" key="2">
    <source>
        <dbReference type="ARBA" id="ARBA00009671"/>
    </source>
</evidence>
<dbReference type="Pfam" id="PF04547">
    <property type="entry name" value="Anoctamin"/>
    <property type="match status" value="1"/>
</dbReference>
<dbReference type="PANTHER" id="PTHR12308">
    <property type="entry name" value="ANOCTAMIN"/>
    <property type="match status" value="1"/>
</dbReference>
<feature type="transmembrane region" description="Helical" evidence="6">
    <location>
        <begin position="605"/>
        <end position="627"/>
    </location>
</feature>
<comment type="subcellular location">
    <subcellularLocation>
        <location evidence="1 6">Membrane</location>
        <topology evidence="1 6">Multi-pass membrane protein</topology>
    </subcellularLocation>
</comment>
<name>A0A8E0RQX9_9TREM</name>
<dbReference type="GO" id="GO:0016020">
    <property type="term" value="C:membrane"/>
    <property type="evidence" value="ECO:0007669"/>
    <property type="project" value="UniProtKB-SubCell"/>
</dbReference>
<feature type="transmembrane region" description="Helical" evidence="6">
    <location>
        <begin position="647"/>
        <end position="668"/>
    </location>
</feature>
<keyword evidence="3 6" id="KW-0812">Transmembrane</keyword>
<reference evidence="8" key="1">
    <citation type="submission" date="2019-05" db="EMBL/GenBank/DDBJ databases">
        <title>Annotation for the trematode Fasciolopsis buski.</title>
        <authorList>
            <person name="Choi Y.-J."/>
        </authorList>
    </citation>
    <scope>NUCLEOTIDE SEQUENCE</scope>
    <source>
        <strain evidence="8">HT</strain>
        <tissue evidence="8">Whole worm</tissue>
    </source>
</reference>
<dbReference type="GO" id="GO:0005254">
    <property type="term" value="F:chloride channel activity"/>
    <property type="evidence" value="ECO:0007669"/>
    <property type="project" value="TreeGrafter"/>
</dbReference>
<dbReference type="EMBL" id="LUCM01006750">
    <property type="protein sequence ID" value="KAA0190832.1"/>
    <property type="molecule type" value="Genomic_DNA"/>
</dbReference>
<sequence length="692" mass="79875">MEDKIEAEFTLFVCSPVPHLDKLIQAIRDCFIGSITPAQTPFEVYCCPCCPSQERSKGEGDTAEIIPPKHAEHFLIFRVPRSRLIQVAALLRPELKQNVNQLTDAVDTLTPGQKAWLAEFAIRMHLFPNKEFTVLLELLNKTRNPEQHDSPQLFTLQRWDLVSDLILRHDKLARRELSRLHYRSFHLFPDCDLLRAYFGDQVGFYFRWMRTYSVSLLLPTGVGLWRTMTTWIVHHFSYLPEETQADKDISSPWLVAIRLMFTAFMIFWALVCTKLWSRQHERLIESWSANPLLERIANDMPWLFSMLDTRPTYHGRWRMSHVTGSMELHFPARERRWRYMVSGFAISGCLVVAGFVNVLLLNLEGYMSTGRSSWLCFTCISQFATPGAIFDPEGPGVLPYLPGIMHSLLVFVMNQIVFRRIAEYLTEFENHQTVEAHERALIVKRFLFEMIDAYGCLAYLGFVLADRIALRSLLLTMLMTDSVRRLVQECLIPLIQYRFRVWQHHRSIGLRKRKADKTDSSIPDDYVTLIAVDRDVCADQYEPFDDYLEMILLHGYLVVFAFVTPSLAALIALVSTLLESHFDAFKLLWITQRPTPRLLVRQTSIWLALLAAQAWLSILTNVGLWIASMSVASFELGTVSPSLLYLLLEHSLVAVGLIIHFAISDVPVDVRDARRARAFRRNLHFPTLVHQA</sequence>
<dbReference type="OrthoDB" id="296386at2759"/>
<evidence type="ECO:0000256" key="6">
    <source>
        <dbReference type="RuleBase" id="RU280814"/>
    </source>
</evidence>
<accession>A0A8E0RQX9</accession>
<keyword evidence="4 6" id="KW-1133">Transmembrane helix</keyword>
<feature type="transmembrane region" description="Helical" evidence="6">
    <location>
        <begin position="400"/>
        <end position="418"/>
    </location>
</feature>
<feature type="transmembrane region" description="Helical" evidence="6">
    <location>
        <begin position="446"/>
        <end position="465"/>
    </location>
</feature>
<comment type="caution">
    <text evidence="8">The sequence shown here is derived from an EMBL/GenBank/DDBJ whole genome shotgun (WGS) entry which is preliminary data.</text>
</comment>